<gene>
    <name evidence="2" type="ORF">VVAX_02085</name>
</gene>
<accession>A0A679IVX7</accession>
<reference evidence="2" key="1">
    <citation type="submission" date="2019-12" db="EMBL/GenBank/DDBJ databases">
        <authorList>
            <person name="Cremers G."/>
        </authorList>
    </citation>
    <scope>NUCLEOTIDE SEQUENCE</scope>
    <source>
        <strain evidence="2">Vvax</strain>
    </source>
</reference>
<feature type="signal peptide" evidence="1">
    <location>
        <begin position="1"/>
        <end position="25"/>
    </location>
</feature>
<dbReference type="AlphaFoldDB" id="A0A679IVX7"/>
<name>A0A679IVX7_VARPD</name>
<feature type="chain" id="PRO_5025514596" description="DUF4148 domain-containing protein" evidence="1">
    <location>
        <begin position="26"/>
        <end position="165"/>
    </location>
</feature>
<protein>
    <recommendedName>
        <fullName evidence="3">DUF4148 domain-containing protein</fullName>
    </recommendedName>
</protein>
<evidence type="ECO:0000256" key="1">
    <source>
        <dbReference type="SAM" id="SignalP"/>
    </source>
</evidence>
<evidence type="ECO:0008006" key="3">
    <source>
        <dbReference type="Google" id="ProtNLM"/>
    </source>
</evidence>
<dbReference type="EMBL" id="LR743507">
    <property type="protein sequence ID" value="CAA2103095.1"/>
    <property type="molecule type" value="Genomic_DNA"/>
</dbReference>
<organism evidence="2">
    <name type="scientific">Variovorax paradoxus</name>
    <dbReference type="NCBI Taxonomy" id="34073"/>
    <lineage>
        <taxon>Bacteria</taxon>
        <taxon>Pseudomonadati</taxon>
        <taxon>Pseudomonadota</taxon>
        <taxon>Betaproteobacteria</taxon>
        <taxon>Burkholderiales</taxon>
        <taxon>Comamonadaceae</taxon>
        <taxon>Variovorax</taxon>
    </lineage>
</organism>
<proteinExistence type="predicted"/>
<evidence type="ECO:0000313" key="2">
    <source>
        <dbReference type="EMBL" id="CAA2103095.1"/>
    </source>
</evidence>
<sequence>MKPSMKHRLTTFCAALLMLSAPAFAQQPAFTLPQLKALAGLTPDAFREQIRSQGFSYADKTVTDEVSMIEYEKSVDGQTTHLMKSTYVESRRSEDGVQLSLTDKAAFERLVKEARDAGYTPGEKGRIPGGETYQEYKRKNEVVRFVYPKKASGMGLPSYTAVVWR</sequence>
<keyword evidence="1" id="KW-0732">Signal</keyword>